<keyword evidence="1" id="KW-0472">Membrane</keyword>
<feature type="transmembrane region" description="Helical" evidence="1">
    <location>
        <begin position="176"/>
        <end position="195"/>
    </location>
</feature>
<feature type="transmembrane region" description="Helical" evidence="1">
    <location>
        <begin position="207"/>
        <end position="225"/>
    </location>
</feature>
<reference evidence="3 4" key="1">
    <citation type="submission" date="2019-03" db="EMBL/GenBank/DDBJ databases">
        <title>Genomic Encyclopedia of Type Strains, Phase IV (KMG-IV): sequencing the most valuable type-strain genomes for metagenomic binning, comparative biology and taxonomic classification.</title>
        <authorList>
            <person name="Goeker M."/>
        </authorList>
    </citation>
    <scope>NUCLEOTIDE SEQUENCE [LARGE SCALE GENOMIC DNA]</scope>
    <source>
        <strain evidence="3 4">DSM 25488</strain>
    </source>
</reference>
<accession>A0A4R6XMU7</accession>
<dbReference type="AlphaFoldDB" id="A0A4R6XMU7"/>
<name>A0A4R6XMU7_9GAMM</name>
<dbReference type="CDD" id="cd03396">
    <property type="entry name" value="PAP2_like_6"/>
    <property type="match status" value="1"/>
</dbReference>
<comment type="caution">
    <text evidence="3">The sequence shown here is derived from an EMBL/GenBank/DDBJ whole genome shotgun (WGS) entry which is preliminary data.</text>
</comment>
<keyword evidence="1" id="KW-1133">Transmembrane helix</keyword>
<dbReference type="Proteomes" id="UP000295724">
    <property type="component" value="Unassembled WGS sequence"/>
</dbReference>
<dbReference type="Pfam" id="PF01569">
    <property type="entry name" value="PAP2"/>
    <property type="match status" value="1"/>
</dbReference>
<feature type="transmembrane region" description="Helical" evidence="1">
    <location>
        <begin position="93"/>
        <end position="113"/>
    </location>
</feature>
<dbReference type="EMBL" id="SNZB01000006">
    <property type="protein sequence ID" value="TDR17428.1"/>
    <property type="molecule type" value="Genomic_DNA"/>
</dbReference>
<feature type="transmembrane region" description="Helical" evidence="1">
    <location>
        <begin position="64"/>
        <end position="81"/>
    </location>
</feature>
<keyword evidence="4" id="KW-1185">Reference proteome</keyword>
<organism evidence="3 4">
    <name type="scientific">Marinicella litoralis</name>
    <dbReference type="NCBI Taxonomy" id="644220"/>
    <lineage>
        <taxon>Bacteria</taxon>
        <taxon>Pseudomonadati</taxon>
        <taxon>Pseudomonadota</taxon>
        <taxon>Gammaproteobacteria</taxon>
        <taxon>Lysobacterales</taxon>
        <taxon>Marinicellaceae</taxon>
        <taxon>Marinicella</taxon>
    </lineage>
</organism>
<sequence>MMTTEWSNPYQNHKAELLLLIIGIYVLITVYWFELDFKIADLIYGQFQWSLKQSFVFEGLLHKFARMLLITIYLGLIYQLIKTILSASDPSMVYHLLILVLAIGSSVLIVTLSKRLLNVDCPWDLIRYGGDKPYFPMFGYDSKYLPSAHCFPASHASVGFSWMALYFYLKVTNNQLKFRVLGMVVFLGFIFGGAQQLRGAHFISHDLWSFLICLTNCMFIYHLAYRKSAVTVS</sequence>
<evidence type="ECO:0000256" key="1">
    <source>
        <dbReference type="SAM" id="Phobius"/>
    </source>
</evidence>
<feature type="domain" description="Phosphatidic acid phosphatase type 2/haloperoxidase" evidence="2">
    <location>
        <begin position="96"/>
        <end position="227"/>
    </location>
</feature>
<dbReference type="OrthoDB" id="7348799at2"/>
<feature type="transmembrane region" description="Helical" evidence="1">
    <location>
        <begin position="144"/>
        <end position="169"/>
    </location>
</feature>
<gene>
    <name evidence="3" type="ORF">C8D91_2486</name>
</gene>
<keyword evidence="1" id="KW-0812">Transmembrane</keyword>
<proteinExistence type="predicted"/>
<feature type="transmembrane region" description="Helical" evidence="1">
    <location>
        <begin position="15"/>
        <end position="33"/>
    </location>
</feature>
<dbReference type="SUPFAM" id="SSF48317">
    <property type="entry name" value="Acid phosphatase/Vanadium-dependent haloperoxidase"/>
    <property type="match status" value="1"/>
</dbReference>
<dbReference type="InterPro" id="IPR036938">
    <property type="entry name" value="PAP2/HPO_sf"/>
</dbReference>
<evidence type="ECO:0000313" key="3">
    <source>
        <dbReference type="EMBL" id="TDR17428.1"/>
    </source>
</evidence>
<dbReference type="InterPro" id="IPR000326">
    <property type="entry name" value="PAP2/HPO"/>
</dbReference>
<protein>
    <submittedName>
        <fullName evidence="3">Membrane-associated PAP2 superfamily phosphatase</fullName>
    </submittedName>
</protein>
<evidence type="ECO:0000313" key="4">
    <source>
        <dbReference type="Proteomes" id="UP000295724"/>
    </source>
</evidence>
<evidence type="ECO:0000259" key="2">
    <source>
        <dbReference type="Pfam" id="PF01569"/>
    </source>
</evidence>